<organism evidence="1 2">
    <name type="scientific">Desulfobacula phenolica</name>
    <dbReference type="NCBI Taxonomy" id="90732"/>
    <lineage>
        <taxon>Bacteria</taxon>
        <taxon>Pseudomonadati</taxon>
        <taxon>Thermodesulfobacteriota</taxon>
        <taxon>Desulfobacteria</taxon>
        <taxon>Desulfobacterales</taxon>
        <taxon>Desulfobacteraceae</taxon>
        <taxon>Desulfobacula</taxon>
    </lineage>
</organism>
<keyword evidence="2" id="KW-1185">Reference proteome</keyword>
<evidence type="ECO:0000313" key="2">
    <source>
        <dbReference type="Proteomes" id="UP000199608"/>
    </source>
</evidence>
<evidence type="ECO:0008006" key="3">
    <source>
        <dbReference type="Google" id="ProtNLM"/>
    </source>
</evidence>
<dbReference type="RefSeq" id="WP_092229916.1">
    <property type="nucleotide sequence ID" value="NZ_FNLL01000001.1"/>
</dbReference>
<name>A0A1H2DPN5_9BACT</name>
<dbReference type="AlphaFoldDB" id="A0A1H2DPN5"/>
<accession>A0A1H2DPN5</accession>
<proteinExistence type="predicted"/>
<evidence type="ECO:0000313" key="1">
    <source>
        <dbReference type="EMBL" id="SDT84852.1"/>
    </source>
</evidence>
<gene>
    <name evidence="1" type="ORF">SAMN04487931_101407</name>
</gene>
<protein>
    <recommendedName>
        <fullName evidence="3">DUF4911 domain-containing protein</fullName>
    </recommendedName>
</protein>
<sequence>MKTVHKEYMVDKTKIGFIRFVLEAHEGVAIATTLDSQKGHIRLAIAPERMESAQMIVEDLKKDFLFNEV</sequence>
<dbReference type="EMBL" id="FNLL01000001">
    <property type="protein sequence ID" value="SDT84852.1"/>
    <property type="molecule type" value="Genomic_DNA"/>
</dbReference>
<dbReference type="Proteomes" id="UP000199608">
    <property type="component" value="Unassembled WGS sequence"/>
</dbReference>
<reference evidence="2" key="1">
    <citation type="submission" date="2016-10" db="EMBL/GenBank/DDBJ databases">
        <authorList>
            <person name="Varghese N."/>
            <person name="Submissions S."/>
        </authorList>
    </citation>
    <scope>NUCLEOTIDE SEQUENCE [LARGE SCALE GENOMIC DNA]</scope>
    <source>
        <strain evidence="2">DSM 3384</strain>
    </source>
</reference>
<dbReference type="Pfam" id="PF16256">
    <property type="entry name" value="DUF4911"/>
    <property type="match status" value="1"/>
</dbReference>
<dbReference type="InterPro" id="IPR032587">
    <property type="entry name" value="DUF4911"/>
</dbReference>